<evidence type="ECO:0000256" key="1">
    <source>
        <dbReference type="SAM" id="MobiDB-lite"/>
    </source>
</evidence>
<feature type="compositionally biased region" description="Low complexity" evidence="1">
    <location>
        <begin position="359"/>
        <end position="390"/>
    </location>
</feature>
<organism evidence="2 3">
    <name type="scientific">Pisum sativum</name>
    <name type="common">Garden pea</name>
    <name type="synonym">Lathyrus oleraceus</name>
    <dbReference type="NCBI Taxonomy" id="3888"/>
    <lineage>
        <taxon>Eukaryota</taxon>
        <taxon>Viridiplantae</taxon>
        <taxon>Streptophyta</taxon>
        <taxon>Embryophyta</taxon>
        <taxon>Tracheophyta</taxon>
        <taxon>Spermatophyta</taxon>
        <taxon>Magnoliopsida</taxon>
        <taxon>eudicotyledons</taxon>
        <taxon>Gunneridae</taxon>
        <taxon>Pentapetalae</taxon>
        <taxon>rosids</taxon>
        <taxon>fabids</taxon>
        <taxon>Fabales</taxon>
        <taxon>Fabaceae</taxon>
        <taxon>Papilionoideae</taxon>
        <taxon>50 kb inversion clade</taxon>
        <taxon>NPAAA clade</taxon>
        <taxon>Hologalegina</taxon>
        <taxon>IRL clade</taxon>
        <taxon>Fabeae</taxon>
        <taxon>Lathyrus</taxon>
    </lineage>
</organism>
<evidence type="ECO:0000313" key="3">
    <source>
        <dbReference type="Proteomes" id="UP001058974"/>
    </source>
</evidence>
<dbReference type="Proteomes" id="UP001058974">
    <property type="component" value="Chromosome 3"/>
</dbReference>
<sequence>MDVVREEQVAFREEMDSVKSKIEQIFEAIQALARREEEARVAAAARNDDLVQGVALQSGPSVPIPNPVIYGLPPGFVPPPERNHVPPPAYTSGVADGVAVQGPPIVNQVVMPRTDEELQDEFEMQNYNGATPVVIPTAAQDSEAILMCRLLSLAKATFKCKWQGVTWKLSWKVQGELFGEKKMTKSPVVSFGTTLAILTKCQANQFFASVESGWSVCYVGKAMLGVGQENGNANSKEGMVTDPFFRGMAKGVWSCGRAASIGFQKDSRNAQCLLDSTRPGFKRKEGETSAISSQRRVPPRAPAPLPYYQYPYVAAAQYPTMPYRPIAHVPIPAPVPHYQVPVPQYQAPQPQFQTPPPQHQQRNQQNNQPRPVQQQRPNQQRPYQQYNNVNTTPIPMTYTQLLPYLIQNETVVPRELPPMPKPHKPCKVIDVLPLELWCQRNFCLVSPVDNSTQSFSNIVFSPAKFHELPSKSLGSSHSPKEFSVSQEQLNMRLFPKGSILFISQQFASTKSS</sequence>
<dbReference type="EMBL" id="JAMSHJ010000003">
    <property type="protein sequence ID" value="KAI5424208.1"/>
    <property type="molecule type" value="Genomic_DNA"/>
</dbReference>
<accession>A0A9D5AW67</accession>
<feature type="region of interest" description="Disordered" evidence="1">
    <location>
        <begin position="277"/>
        <end position="300"/>
    </location>
</feature>
<keyword evidence="3" id="KW-1185">Reference proteome</keyword>
<evidence type="ECO:0000313" key="2">
    <source>
        <dbReference type="EMBL" id="KAI5424208.1"/>
    </source>
</evidence>
<proteinExistence type="predicted"/>
<gene>
    <name evidence="2" type="ORF">KIW84_030427</name>
</gene>
<feature type="region of interest" description="Disordered" evidence="1">
    <location>
        <begin position="346"/>
        <end position="390"/>
    </location>
</feature>
<protein>
    <submittedName>
        <fullName evidence="2">Uncharacterized protein</fullName>
    </submittedName>
</protein>
<name>A0A9D5AW67_PEA</name>
<dbReference type="AlphaFoldDB" id="A0A9D5AW67"/>
<comment type="caution">
    <text evidence="2">The sequence shown here is derived from an EMBL/GenBank/DDBJ whole genome shotgun (WGS) entry which is preliminary data.</text>
</comment>
<reference evidence="2 3" key="1">
    <citation type="journal article" date="2022" name="Nat. Genet.">
        <title>Improved pea reference genome and pan-genome highlight genomic features and evolutionary characteristics.</title>
        <authorList>
            <person name="Yang T."/>
            <person name="Liu R."/>
            <person name="Luo Y."/>
            <person name="Hu S."/>
            <person name="Wang D."/>
            <person name="Wang C."/>
            <person name="Pandey M.K."/>
            <person name="Ge S."/>
            <person name="Xu Q."/>
            <person name="Li N."/>
            <person name="Li G."/>
            <person name="Huang Y."/>
            <person name="Saxena R.K."/>
            <person name="Ji Y."/>
            <person name="Li M."/>
            <person name="Yan X."/>
            <person name="He Y."/>
            <person name="Liu Y."/>
            <person name="Wang X."/>
            <person name="Xiang C."/>
            <person name="Varshney R.K."/>
            <person name="Ding H."/>
            <person name="Gao S."/>
            <person name="Zong X."/>
        </authorList>
    </citation>
    <scope>NUCLEOTIDE SEQUENCE [LARGE SCALE GENOMIC DNA]</scope>
    <source>
        <strain evidence="2 3">cv. Zhongwan 6</strain>
    </source>
</reference>
<dbReference type="Gramene" id="Psat03G0042700-T1">
    <property type="protein sequence ID" value="KAI5424208.1"/>
    <property type="gene ID" value="KIW84_030427"/>
</dbReference>